<evidence type="ECO:0000256" key="1">
    <source>
        <dbReference type="ARBA" id="ARBA00004429"/>
    </source>
</evidence>
<organism evidence="8 9">
    <name type="scientific">Streptomyces antimycoticus</name>
    <dbReference type="NCBI Taxonomy" id="68175"/>
    <lineage>
        <taxon>Bacteria</taxon>
        <taxon>Bacillati</taxon>
        <taxon>Actinomycetota</taxon>
        <taxon>Actinomycetes</taxon>
        <taxon>Kitasatosporales</taxon>
        <taxon>Streptomycetaceae</taxon>
        <taxon>Streptomyces</taxon>
        <taxon>Streptomyces violaceusniger group</taxon>
    </lineage>
</organism>
<evidence type="ECO:0000256" key="6">
    <source>
        <dbReference type="ARBA" id="ARBA00023136"/>
    </source>
</evidence>
<evidence type="ECO:0000256" key="3">
    <source>
        <dbReference type="ARBA" id="ARBA00022475"/>
    </source>
</evidence>
<dbReference type="PANTHER" id="PTHR23513">
    <property type="entry name" value="INTEGRAL MEMBRANE EFFLUX PROTEIN-RELATED"/>
    <property type="match status" value="1"/>
</dbReference>
<dbReference type="AlphaFoldDB" id="A0A4D4K2D0"/>
<comment type="subcellular location">
    <subcellularLocation>
        <location evidence="1">Cell inner membrane</location>
        <topology evidence="1">Multi-pass membrane protein</topology>
    </subcellularLocation>
</comment>
<evidence type="ECO:0000313" key="8">
    <source>
        <dbReference type="EMBL" id="GDY43115.1"/>
    </source>
</evidence>
<dbReference type="InterPro" id="IPR036259">
    <property type="entry name" value="MFS_trans_sf"/>
</dbReference>
<dbReference type="PROSITE" id="PS00216">
    <property type="entry name" value="SUGAR_TRANSPORT_1"/>
    <property type="match status" value="1"/>
</dbReference>
<dbReference type="InterPro" id="IPR011701">
    <property type="entry name" value="MFS"/>
</dbReference>
<accession>A0A4D4K2D0</accession>
<reference evidence="8 9" key="1">
    <citation type="journal article" date="2020" name="Int. J. Syst. Evol. Microbiol.">
        <title>Reclassification of Streptomyces castelarensis and Streptomyces sporoclivatus as later heterotypic synonyms of Streptomyces antimycoticus.</title>
        <authorList>
            <person name="Komaki H."/>
            <person name="Tamura T."/>
        </authorList>
    </citation>
    <scope>NUCLEOTIDE SEQUENCE [LARGE SCALE GENOMIC DNA]</scope>
    <source>
        <strain evidence="8 9">NBRC 12839</strain>
    </source>
</reference>
<keyword evidence="5 7" id="KW-1133">Transmembrane helix</keyword>
<keyword evidence="9" id="KW-1185">Reference proteome</keyword>
<dbReference type="GO" id="GO:0022857">
    <property type="term" value="F:transmembrane transporter activity"/>
    <property type="evidence" value="ECO:0007669"/>
    <property type="project" value="InterPro"/>
</dbReference>
<evidence type="ECO:0000256" key="5">
    <source>
        <dbReference type="ARBA" id="ARBA00022989"/>
    </source>
</evidence>
<evidence type="ECO:0008006" key="10">
    <source>
        <dbReference type="Google" id="ProtNLM"/>
    </source>
</evidence>
<gene>
    <name evidence="8" type="ORF">SANT12839_039970</name>
</gene>
<dbReference type="Gene3D" id="1.20.1250.20">
    <property type="entry name" value="MFS general substrate transporter like domains"/>
    <property type="match status" value="1"/>
</dbReference>
<dbReference type="PANTHER" id="PTHR23513:SF9">
    <property type="entry name" value="ENTEROBACTIN EXPORTER ENTS"/>
    <property type="match status" value="1"/>
</dbReference>
<evidence type="ECO:0000256" key="7">
    <source>
        <dbReference type="SAM" id="Phobius"/>
    </source>
</evidence>
<keyword evidence="6 7" id="KW-0472">Membrane</keyword>
<dbReference type="Proteomes" id="UP000299290">
    <property type="component" value="Unassembled WGS sequence"/>
</dbReference>
<keyword evidence="2" id="KW-0813">Transport</keyword>
<evidence type="ECO:0000256" key="2">
    <source>
        <dbReference type="ARBA" id="ARBA00022448"/>
    </source>
</evidence>
<keyword evidence="4 7" id="KW-0812">Transmembrane</keyword>
<name>A0A4D4K2D0_9ACTN</name>
<dbReference type="GO" id="GO:0005886">
    <property type="term" value="C:plasma membrane"/>
    <property type="evidence" value="ECO:0007669"/>
    <property type="project" value="UniProtKB-SubCell"/>
</dbReference>
<feature type="transmembrane region" description="Helical" evidence="7">
    <location>
        <begin position="36"/>
        <end position="57"/>
    </location>
</feature>
<protein>
    <recommendedName>
        <fullName evidence="10">Major facilitator superfamily (MFS) profile domain-containing protein</fullName>
    </recommendedName>
</protein>
<dbReference type="InterPro" id="IPR005829">
    <property type="entry name" value="Sugar_transporter_CS"/>
</dbReference>
<evidence type="ECO:0000256" key="4">
    <source>
        <dbReference type="ARBA" id="ARBA00022692"/>
    </source>
</evidence>
<proteinExistence type="predicted"/>
<evidence type="ECO:0000313" key="9">
    <source>
        <dbReference type="Proteomes" id="UP000299290"/>
    </source>
</evidence>
<feature type="transmembrane region" description="Helical" evidence="7">
    <location>
        <begin position="69"/>
        <end position="92"/>
    </location>
</feature>
<dbReference type="Pfam" id="PF07690">
    <property type="entry name" value="MFS_1"/>
    <property type="match status" value="1"/>
</dbReference>
<dbReference type="SUPFAM" id="SSF103473">
    <property type="entry name" value="MFS general substrate transporter"/>
    <property type="match status" value="1"/>
</dbReference>
<sequence>MLVLAANTVSIAGNSLTLIAVPWFVLETTGSAAKAGFVSFCATLPVVVSAVIGGPVIDRVGRRRVSIASDALCGVAVATIPVLHFAGLLRFWQLCALMAFCGLLHAPGETARQVLVPALAERAGTTLSRAASFYDGASRGARMLGAAVGGC</sequence>
<dbReference type="EMBL" id="BJHV01000001">
    <property type="protein sequence ID" value="GDY43115.1"/>
    <property type="molecule type" value="Genomic_DNA"/>
</dbReference>
<comment type="caution">
    <text evidence="8">The sequence shown here is derived from an EMBL/GenBank/DDBJ whole genome shotgun (WGS) entry which is preliminary data.</text>
</comment>
<keyword evidence="3" id="KW-1003">Cell membrane</keyword>